<accession>A0ABD6CPI2</accession>
<dbReference type="EMBL" id="JBHUDK010000006">
    <property type="protein sequence ID" value="MFD1599055.1"/>
    <property type="molecule type" value="Genomic_DNA"/>
</dbReference>
<feature type="region of interest" description="Disordered" evidence="1">
    <location>
        <begin position="28"/>
        <end position="74"/>
    </location>
</feature>
<name>A0ABD6CPI2_9EURY</name>
<evidence type="ECO:0000313" key="3">
    <source>
        <dbReference type="Proteomes" id="UP001597085"/>
    </source>
</evidence>
<feature type="compositionally biased region" description="Low complexity" evidence="1">
    <location>
        <begin position="57"/>
        <end position="68"/>
    </location>
</feature>
<evidence type="ECO:0000313" key="2">
    <source>
        <dbReference type="EMBL" id="MFD1599055.1"/>
    </source>
</evidence>
<comment type="caution">
    <text evidence="2">The sequence shown here is derived from an EMBL/GenBank/DDBJ whole genome shotgun (WGS) entry which is preliminary data.</text>
</comment>
<dbReference type="Proteomes" id="UP001597085">
    <property type="component" value="Unassembled WGS sequence"/>
</dbReference>
<gene>
    <name evidence="2" type="ORF">ACFSBX_08815</name>
</gene>
<feature type="compositionally biased region" description="Polar residues" evidence="1">
    <location>
        <begin position="40"/>
        <end position="54"/>
    </location>
</feature>
<proteinExistence type="predicted"/>
<evidence type="ECO:0000256" key="1">
    <source>
        <dbReference type="SAM" id="MobiDB-lite"/>
    </source>
</evidence>
<keyword evidence="3" id="KW-1185">Reference proteome</keyword>
<dbReference type="AlphaFoldDB" id="A0ABD6CPI2"/>
<sequence>MNGKPIVVLALLVAVVAGAVVIGGDALPGSDGADSDPFPTATSTPGETTQTSADSEPAGTTDTAAASTPTPPFGFVIENIEECGTTCRNVTSTLTNQQDTTAEEITVHSRIFAGQGVDEDDQIWRGEEPVGTLGPGESYTTTREVELSFQEGLAVQNEDGWITIQTTVETADQTVTFTEERQVL</sequence>
<dbReference type="RefSeq" id="WP_256420578.1">
    <property type="nucleotide sequence ID" value="NZ_JANHDI010000002.1"/>
</dbReference>
<protein>
    <submittedName>
        <fullName evidence="2">Uncharacterized protein</fullName>
    </submittedName>
</protein>
<reference evidence="2 3" key="1">
    <citation type="journal article" date="2019" name="Int. J. Syst. Evol. Microbiol.">
        <title>The Global Catalogue of Microorganisms (GCM) 10K type strain sequencing project: providing services to taxonomists for standard genome sequencing and annotation.</title>
        <authorList>
            <consortium name="The Broad Institute Genomics Platform"/>
            <consortium name="The Broad Institute Genome Sequencing Center for Infectious Disease"/>
            <person name="Wu L."/>
            <person name="Ma J."/>
        </authorList>
    </citation>
    <scope>NUCLEOTIDE SEQUENCE [LARGE SCALE GENOMIC DNA]</scope>
    <source>
        <strain evidence="2 3">CGMCC 1.12121</strain>
    </source>
</reference>
<organism evidence="2 3">
    <name type="scientific">Halobellus rarus</name>
    <dbReference type="NCBI Taxonomy" id="1126237"/>
    <lineage>
        <taxon>Archaea</taxon>
        <taxon>Methanobacteriati</taxon>
        <taxon>Methanobacteriota</taxon>
        <taxon>Stenosarchaea group</taxon>
        <taxon>Halobacteria</taxon>
        <taxon>Halobacteriales</taxon>
        <taxon>Haloferacaceae</taxon>
        <taxon>Halobellus</taxon>
    </lineage>
</organism>